<keyword evidence="3" id="KW-1185">Reference proteome</keyword>
<keyword evidence="1" id="KW-0472">Membrane</keyword>
<evidence type="ECO:0000313" key="2">
    <source>
        <dbReference type="EMBL" id="ETO26033.1"/>
    </source>
</evidence>
<reference evidence="2 3" key="1">
    <citation type="journal article" date="2013" name="Curr. Biol.">
        <title>The Genome of the Foraminiferan Reticulomyxa filosa.</title>
        <authorList>
            <person name="Glockner G."/>
            <person name="Hulsmann N."/>
            <person name="Schleicher M."/>
            <person name="Noegel A.A."/>
            <person name="Eichinger L."/>
            <person name="Gallinger C."/>
            <person name="Pawlowski J."/>
            <person name="Sierra R."/>
            <person name="Euteneuer U."/>
            <person name="Pillet L."/>
            <person name="Moustafa A."/>
            <person name="Platzer M."/>
            <person name="Groth M."/>
            <person name="Szafranski K."/>
            <person name="Schliwa M."/>
        </authorList>
    </citation>
    <scope>NUCLEOTIDE SEQUENCE [LARGE SCALE GENOMIC DNA]</scope>
</reference>
<sequence>MQVYLVGELAMSLCGALLFVTKNDRVGIRLYGLLALYGIFLQIHYNNYWILIEKELRILKHEDKRGYVVGIFNLSLAYSAVLVSLCGGVVLNLLQGSFLNTIVVWSIGSCVGMLIAYVFLFIEVKKRKKIKEEKRKLKILIKKVRTFDGKSRTKTKK</sequence>
<accession>X6NJE0</accession>
<feature type="transmembrane region" description="Helical" evidence="1">
    <location>
        <begin position="28"/>
        <end position="45"/>
    </location>
</feature>
<evidence type="ECO:0000256" key="1">
    <source>
        <dbReference type="SAM" id="Phobius"/>
    </source>
</evidence>
<keyword evidence="1" id="KW-0812">Transmembrane</keyword>
<feature type="transmembrane region" description="Helical" evidence="1">
    <location>
        <begin position="102"/>
        <end position="122"/>
    </location>
</feature>
<comment type="caution">
    <text evidence="2">The sequence shown here is derived from an EMBL/GenBank/DDBJ whole genome shotgun (WGS) entry which is preliminary data.</text>
</comment>
<protein>
    <submittedName>
        <fullName evidence="2">Uncharacterized protein</fullName>
    </submittedName>
</protein>
<keyword evidence="1" id="KW-1133">Transmembrane helix</keyword>
<organism evidence="2 3">
    <name type="scientific">Reticulomyxa filosa</name>
    <dbReference type="NCBI Taxonomy" id="46433"/>
    <lineage>
        <taxon>Eukaryota</taxon>
        <taxon>Sar</taxon>
        <taxon>Rhizaria</taxon>
        <taxon>Retaria</taxon>
        <taxon>Foraminifera</taxon>
        <taxon>Monothalamids</taxon>
        <taxon>Reticulomyxidae</taxon>
        <taxon>Reticulomyxa</taxon>
    </lineage>
</organism>
<dbReference type="SUPFAM" id="SSF103473">
    <property type="entry name" value="MFS general substrate transporter"/>
    <property type="match status" value="1"/>
</dbReference>
<gene>
    <name evidence="2" type="ORF">RFI_11105</name>
</gene>
<proteinExistence type="predicted"/>
<dbReference type="AlphaFoldDB" id="X6NJE0"/>
<name>X6NJE0_RETFI</name>
<feature type="transmembrane region" description="Helical" evidence="1">
    <location>
        <begin position="66"/>
        <end position="90"/>
    </location>
</feature>
<evidence type="ECO:0000313" key="3">
    <source>
        <dbReference type="Proteomes" id="UP000023152"/>
    </source>
</evidence>
<dbReference type="Gene3D" id="1.20.1250.20">
    <property type="entry name" value="MFS general substrate transporter like domains"/>
    <property type="match status" value="1"/>
</dbReference>
<dbReference type="Proteomes" id="UP000023152">
    <property type="component" value="Unassembled WGS sequence"/>
</dbReference>
<dbReference type="EMBL" id="ASPP01008129">
    <property type="protein sequence ID" value="ETO26033.1"/>
    <property type="molecule type" value="Genomic_DNA"/>
</dbReference>
<dbReference type="InterPro" id="IPR036259">
    <property type="entry name" value="MFS_trans_sf"/>
</dbReference>